<dbReference type="OrthoDB" id="288590at2759"/>
<protein>
    <recommendedName>
        <fullName evidence="5">Fe2OG dioxygenase domain-containing protein</fullName>
    </recommendedName>
</protein>
<comment type="similarity">
    <text evidence="1 4">Belongs to the iron/ascorbate-dependent oxidoreductase family.</text>
</comment>
<dbReference type="PhylomeDB" id="A0A022R7U8"/>
<accession>A0A022R7U8</accession>
<dbReference type="InterPro" id="IPR044861">
    <property type="entry name" value="IPNS-like_FE2OG_OXY"/>
</dbReference>
<dbReference type="AlphaFoldDB" id="A0A022R7U8"/>
<dbReference type="InterPro" id="IPR005123">
    <property type="entry name" value="Oxoglu/Fe-dep_dioxygenase_dom"/>
</dbReference>
<gene>
    <name evidence="6" type="ORF">MIMGU_mgv1a008823mg</name>
</gene>
<dbReference type="InterPro" id="IPR027443">
    <property type="entry name" value="IPNS-like_sf"/>
</dbReference>
<dbReference type="STRING" id="4155.A0A022R7U8"/>
<dbReference type="Pfam" id="PF03171">
    <property type="entry name" value="2OG-FeII_Oxy"/>
    <property type="match status" value="1"/>
</dbReference>
<evidence type="ECO:0000256" key="1">
    <source>
        <dbReference type="ARBA" id="ARBA00008056"/>
    </source>
</evidence>
<proteinExistence type="inferred from homology"/>
<evidence type="ECO:0000313" key="6">
    <source>
        <dbReference type="EMBL" id="EYU34950.1"/>
    </source>
</evidence>
<evidence type="ECO:0000256" key="2">
    <source>
        <dbReference type="ARBA" id="ARBA00022723"/>
    </source>
</evidence>
<dbReference type="OMA" id="EMHGDNA"/>
<dbReference type="PANTHER" id="PTHR47991">
    <property type="entry name" value="OXOGLUTARATE/IRON-DEPENDENT DIOXYGENASE"/>
    <property type="match status" value="1"/>
</dbReference>
<dbReference type="KEGG" id="egt:105960663"/>
<reference evidence="6 7" key="1">
    <citation type="journal article" date="2013" name="Proc. Natl. Acad. Sci. U.S.A.">
        <title>Fine-scale variation in meiotic recombination in Mimulus inferred from population shotgun sequencing.</title>
        <authorList>
            <person name="Hellsten U."/>
            <person name="Wright K.M."/>
            <person name="Jenkins J."/>
            <person name="Shu S."/>
            <person name="Yuan Y."/>
            <person name="Wessler S.R."/>
            <person name="Schmutz J."/>
            <person name="Willis J.H."/>
            <person name="Rokhsar D.S."/>
        </authorList>
    </citation>
    <scope>NUCLEOTIDE SEQUENCE [LARGE SCALE GENOMIC DNA]</scope>
    <source>
        <strain evidence="7">cv. DUN x IM62</strain>
    </source>
</reference>
<dbReference type="FunFam" id="2.60.120.330:FF:000018">
    <property type="entry name" value="2-oxoglutarate (2OG) and Fe(II)-dependent oxygenase superfamily protein"/>
    <property type="match status" value="1"/>
</dbReference>
<dbReference type="GO" id="GO:0046872">
    <property type="term" value="F:metal ion binding"/>
    <property type="evidence" value="ECO:0007669"/>
    <property type="project" value="UniProtKB-KW"/>
</dbReference>
<sequence length="361" mass="41857">MAEVSTKPEVWSCKTVQEVVENGGELPSRYIWIRNDRSDYGPIDLNVPVATEIPVIDFTRLQLSSSSSSSAIDEELLKLRSALTTWGCFQAINHRIENSFLDEVRHLAREFFHLPMSEKQKTGRTENDYEGYGNDIILFENQPLDWTDRLYLLVSPQDNQKLEYFPQTPQSFRKMLHDYTIEMKRVQAELLKSIARSLDLAEDCFVKRFGERGTMYARFNYYPPCSRPDLVHGLKPHADGSGLTILLQDDKVEGLQMLKGDQWFRVPVMPYALLVNIGDQLEIMSNGIYKSPVHRALTNAENERNTLAMFCAPDPTLEIEPVEELVDNEKKPRLFKKVKNYPETYFQYYQQMKRPIDAVRI</sequence>
<evidence type="ECO:0000259" key="5">
    <source>
        <dbReference type="PROSITE" id="PS51471"/>
    </source>
</evidence>
<dbReference type="SUPFAM" id="SSF51197">
    <property type="entry name" value="Clavaminate synthase-like"/>
    <property type="match status" value="1"/>
</dbReference>
<dbReference type="GO" id="GO:0002238">
    <property type="term" value="P:response to molecule of fungal origin"/>
    <property type="evidence" value="ECO:0007669"/>
    <property type="project" value="UniProtKB-ARBA"/>
</dbReference>
<feature type="domain" description="Fe2OG dioxygenase" evidence="5">
    <location>
        <begin position="213"/>
        <end position="313"/>
    </location>
</feature>
<evidence type="ECO:0000256" key="4">
    <source>
        <dbReference type="RuleBase" id="RU003682"/>
    </source>
</evidence>
<evidence type="ECO:0000256" key="3">
    <source>
        <dbReference type="ARBA" id="ARBA00023004"/>
    </source>
</evidence>
<keyword evidence="4" id="KW-0560">Oxidoreductase</keyword>
<keyword evidence="2 4" id="KW-0479">Metal-binding</keyword>
<dbReference type="Gene3D" id="2.60.120.330">
    <property type="entry name" value="B-lactam Antibiotic, Isopenicillin N Synthase, Chain"/>
    <property type="match status" value="1"/>
</dbReference>
<dbReference type="GO" id="GO:0016706">
    <property type="term" value="F:2-oxoglutarate-dependent dioxygenase activity"/>
    <property type="evidence" value="ECO:0007669"/>
    <property type="project" value="UniProtKB-ARBA"/>
</dbReference>
<dbReference type="PROSITE" id="PS51471">
    <property type="entry name" value="FE2OG_OXY"/>
    <property type="match status" value="1"/>
</dbReference>
<evidence type="ECO:0000313" key="7">
    <source>
        <dbReference type="Proteomes" id="UP000030748"/>
    </source>
</evidence>
<keyword evidence="3 4" id="KW-0408">Iron</keyword>
<dbReference type="eggNOG" id="KOG0143">
    <property type="taxonomic scope" value="Eukaryota"/>
</dbReference>
<dbReference type="InterPro" id="IPR050295">
    <property type="entry name" value="Plant_2OG-oxidoreductases"/>
</dbReference>
<dbReference type="GO" id="GO:0009805">
    <property type="term" value="P:coumarin biosynthetic process"/>
    <property type="evidence" value="ECO:0007669"/>
    <property type="project" value="UniProtKB-ARBA"/>
</dbReference>
<dbReference type="EMBL" id="KI630643">
    <property type="protein sequence ID" value="EYU34950.1"/>
    <property type="molecule type" value="Genomic_DNA"/>
</dbReference>
<dbReference type="InterPro" id="IPR026992">
    <property type="entry name" value="DIOX_N"/>
</dbReference>
<organism evidence="6 7">
    <name type="scientific">Erythranthe guttata</name>
    <name type="common">Yellow monkey flower</name>
    <name type="synonym">Mimulus guttatus</name>
    <dbReference type="NCBI Taxonomy" id="4155"/>
    <lineage>
        <taxon>Eukaryota</taxon>
        <taxon>Viridiplantae</taxon>
        <taxon>Streptophyta</taxon>
        <taxon>Embryophyta</taxon>
        <taxon>Tracheophyta</taxon>
        <taxon>Spermatophyta</taxon>
        <taxon>Magnoliopsida</taxon>
        <taxon>eudicotyledons</taxon>
        <taxon>Gunneridae</taxon>
        <taxon>Pentapetalae</taxon>
        <taxon>asterids</taxon>
        <taxon>lamiids</taxon>
        <taxon>Lamiales</taxon>
        <taxon>Phrymaceae</taxon>
        <taxon>Erythranthe</taxon>
    </lineage>
</organism>
<dbReference type="Proteomes" id="UP000030748">
    <property type="component" value="Unassembled WGS sequence"/>
</dbReference>
<keyword evidence="7" id="KW-1185">Reference proteome</keyword>
<name>A0A022R7U8_ERYGU</name>
<dbReference type="Pfam" id="PF14226">
    <property type="entry name" value="DIOX_N"/>
    <property type="match status" value="1"/>
</dbReference>